<dbReference type="PANTHER" id="PTHR47785:SF1">
    <property type="entry name" value="TRANSCRIPTION FACTOR, PUTATIVE (AFU_ORTHOLOGUE AFUA_5G14530)-RELATED"/>
    <property type="match status" value="1"/>
</dbReference>
<evidence type="ECO:0000259" key="6">
    <source>
        <dbReference type="PROSITE" id="PS50048"/>
    </source>
</evidence>
<keyword evidence="4" id="KW-0804">Transcription</keyword>
<keyword evidence="1" id="KW-0479">Metal-binding</keyword>
<dbReference type="VEuPathDB" id="FungiDB:ASPVEDRAFT_176498"/>
<proteinExistence type="predicted"/>
<gene>
    <name evidence="7" type="ORF">ASPVEDRAFT_176498</name>
</gene>
<evidence type="ECO:0000256" key="4">
    <source>
        <dbReference type="ARBA" id="ARBA00023163"/>
    </source>
</evidence>
<dbReference type="PROSITE" id="PS00463">
    <property type="entry name" value="ZN2_CY6_FUNGAL_1"/>
    <property type="match status" value="1"/>
</dbReference>
<dbReference type="OrthoDB" id="4685598at2759"/>
<dbReference type="GO" id="GO:0006351">
    <property type="term" value="P:DNA-templated transcription"/>
    <property type="evidence" value="ECO:0007669"/>
    <property type="project" value="InterPro"/>
</dbReference>
<dbReference type="SUPFAM" id="SSF57701">
    <property type="entry name" value="Zn2/Cys6 DNA-binding domain"/>
    <property type="match status" value="1"/>
</dbReference>
<dbReference type="CDD" id="cd00067">
    <property type="entry name" value="GAL4"/>
    <property type="match status" value="1"/>
</dbReference>
<sequence length="602" mass="66144">MADSGTNYRKRLRTSHACDICRVRKTRCDGRRPCGSCQASAQSCCYGVEPFSRGKSDLILEGVEQLEVLVNQLNTKIDSGLSALALLTPPVNAGTPRAAGNGPCGQVSPSSGSTETIDNAVLRLHTSTAESILDWPCLATFNSLRDGYTPVFQLEQSRQPFRHKMRMSYPRLPGEDVASVVNAFSRTINFAFPVTSVDQIARCSLSIADATVMQDDNTDACLSLLLVALGCASQTASRLLKPDFTVEDQVWCASRRTLGDHFFDLAMMRLPSAHTDTTGTAVHCLFFVGLYFCYLRRPLQAWEYINAASAKCLLLLNFSHSALSNEGLDHLRRIFWACYIIESDYIAELSALPTSGIASVESQVPLPGRYSTHESPDEQEQSSLYFLACISIRRLLNRVHQLLYDSVNGVANHPDRFPQVVAELDQQLNGWREVLPESVSFTLDDSNVRDGSITEAAGFLRLRYLGCRSVIYRPYLASVLSEEGVDSATGQISSIVWEGSKNCIESLSLLVQSLDSFSHQVLIDTWQSSLSFACSMLILLAAANNSHLRPLIDDGVLAAGKRLVALYQQWESAMGGPNSPSVEQSVRLMGHVDVYINHISSS</sequence>
<dbReference type="Proteomes" id="UP000184073">
    <property type="component" value="Unassembled WGS sequence"/>
</dbReference>
<dbReference type="InterPro" id="IPR001138">
    <property type="entry name" value="Zn2Cys6_DnaBD"/>
</dbReference>
<dbReference type="AlphaFoldDB" id="A0A1L9PYY0"/>
<dbReference type="PROSITE" id="PS50048">
    <property type="entry name" value="ZN2_CY6_FUNGAL_2"/>
    <property type="match status" value="1"/>
</dbReference>
<evidence type="ECO:0000313" key="8">
    <source>
        <dbReference type="Proteomes" id="UP000184073"/>
    </source>
</evidence>
<dbReference type="RefSeq" id="XP_040672398.1">
    <property type="nucleotide sequence ID" value="XM_040808786.1"/>
</dbReference>
<evidence type="ECO:0000256" key="5">
    <source>
        <dbReference type="ARBA" id="ARBA00023242"/>
    </source>
</evidence>
<keyword evidence="3" id="KW-0238">DNA-binding</keyword>
<evidence type="ECO:0000256" key="3">
    <source>
        <dbReference type="ARBA" id="ARBA00023125"/>
    </source>
</evidence>
<feature type="domain" description="Zn(2)-C6 fungal-type" evidence="6">
    <location>
        <begin position="17"/>
        <end position="46"/>
    </location>
</feature>
<dbReference type="GeneID" id="63724297"/>
<dbReference type="PANTHER" id="PTHR47785">
    <property type="entry name" value="ZN(II)2CYS6 TRANSCRIPTION FACTOR (EUROFUNG)-RELATED-RELATED"/>
    <property type="match status" value="1"/>
</dbReference>
<dbReference type="Gene3D" id="4.10.240.10">
    <property type="entry name" value="Zn(2)-C6 fungal-type DNA-binding domain"/>
    <property type="match status" value="1"/>
</dbReference>
<keyword evidence="2" id="KW-0805">Transcription regulation</keyword>
<name>A0A1L9PYY0_ASPVE</name>
<evidence type="ECO:0000256" key="2">
    <source>
        <dbReference type="ARBA" id="ARBA00023015"/>
    </source>
</evidence>
<dbReference type="GO" id="GO:0003677">
    <property type="term" value="F:DNA binding"/>
    <property type="evidence" value="ECO:0007669"/>
    <property type="project" value="UniProtKB-KW"/>
</dbReference>
<dbReference type="GO" id="GO:0008270">
    <property type="term" value="F:zinc ion binding"/>
    <property type="evidence" value="ECO:0007669"/>
    <property type="project" value="InterPro"/>
</dbReference>
<dbReference type="Pfam" id="PF00172">
    <property type="entry name" value="Zn_clus"/>
    <property type="match status" value="1"/>
</dbReference>
<evidence type="ECO:0000256" key="1">
    <source>
        <dbReference type="ARBA" id="ARBA00022723"/>
    </source>
</evidence>
<reference evidence="8" key="1">
    <citation type="journal article" date="2017" name="Genome Biol.">
        <title>Comparative genomics reveals high biological diversity and specific adaptations in the industrially and medically important fungal genus Aspergillus.</title>
        <authorList>
            <person name="de Vries R.P."/>
            <person name="Riley R."/>
            <person name="Wiebenga A."/>
            <person name="Aguilar-Osorio G."/>
            <person name="Amillis S."/>
            <person name="Uchima C.A."/>
            <person name="Anderluh G."/>
            <person name="Asadollahi M."/>
            <person name="Askin M."/>
            <person name="Barry K."/>
            <person name="Battaglia E."/>
            <person name="Bayram O."/>
            <person name="Benocci T."/>
            <person name="Braus-Stromeyer S.A."/>
            <person name="Caldana C."/>
            <person name="Canovas D."/>
            <person name="Cerqueira G.C."/>
            <person name="Chen F."/>
            <person name="Chen W."/>
            <person name="Choi C."/>
            <person name="Clum A."/>
            <person name="Dos Santos R.A."/>
            <person name="Damasio A.R."/>
            <person name="Diallinas G."/>
            <person name="Emri T."/>
            <person name="Fekete E."/>
            <person name="Flipphi M."/>
            <person name="Freyberg S."/>
            <person name="Gallo A."/>
            <person name="Gournas C."/>
            <person name="Habgood R."/>
            <person name="Hainaut M."/>
            <person name="Harispe M.L."/>
            <person name="Henrissat B."/>
            <person name="Hilden K.S."/>
            <person name="Hope R."/>
            <person name="Hossain A."/>
            <person name="Karabika E."/>
            <person name="Karaffa L."/>
            <person name="Karanyi Z."/>
            <person name="Krasevec N."/>
            <person name="Kuo A."/>
            <person name="Kusch H."/>
            <person name="LaButti K."/>
            <person name="Lagendijk E.L."/>
            <person name="Lapidus A."/>
            <person name="Levasseur A."/>
            <person name="Lindquist E."/>
            <person name="Lipzen A."/>
            <person name="Logrieco A.F."/>
            <person name="MacCabe A."/>
            <person name="Maekelae M.R."/>
            <person name="Malavazi I."/>
            <person name="Melin P."/>
            <person name="Meyer V."/>
            <person name="Mielnichuk N."/>
            <person name="Miskei M."/>
            <person name="Molnar A.P."/>
            <person name="Mule G."/>
            <person name="Ngan C.Y."/>
            <person name="Orejas M."/>
            <person name="Orosz E."/>
            <person name="Ouedraogo J.P."/>
            <person name="Overkamp K.M."/>
            <person name="Park H.-S."/>
            <person name="Perrone G."/>
            <person name="Piumi F."/>
            <person name="Punt P.J."/>
            <person name="Ram A.F."/>
            <person name="Ramon A."/>
            <person name="Rauscher S."/>
            <person name="Record E."/>
            <person name="Riano-Pachon D.M."/>
            <person name="Robert V."/>
            <person name="Roehrig J."/>
            <person name="Ruller R."/>
            <person name="Salamov A."/>
            <person name="Salih N.S."/>
            <person name="Samson R.A."/>
            <person name="Sandor E."/>
            <person name="Sanguinetti M."/>
            <person name="Schuetze T."/>
            <person name="Sepcic K."/>
            <person name="Shelest E."/>
            <person name="Sherlock G."/>
            <person name="Sophianopoulou V."/>
            <person name="Squina F.M."/>
            <person name="Sun H."/>
            <person name="Susca A."/>
            <person name="Todd R.B."/>
            <person name="Tsang A."/>
            <person name="Unkles S.E."/>
            <person name="van de Wiele N."/>
            <person name="van Rossen-Uffink D."/>
            <person name="Oliveira J.V."/>
            <person name="Vesth T.C."/>
            <person name="Visser J."/>
            <person name="Yu J.-H."/>
            <person name="Zhou M."/>
            <person name="Andersen M.R."/>
            <person name="Archer D.B."/>
            <person name="Baker S.E."/>
            <person name="Benoit I."/>
            <person name="Brakhage A.A."/>
            <person name="Braus G.H."/>
            <person name="Fischer R."/>
            <person name="Frisvad J.C."/>
            <person name="Goldman G.H."/>
            <person name="Houbraken J."/>
            <person name="Oakley B."/>
            <person name="Pocsi I."/>
            <person name="Scazzocchio C."/>
            <person name="Seiboth B."/>
            <person name="vanKuyk P.A."/>
            <person name="Wortman J."/>
            <person name="Dyer P.S."/>
            <person name="Grigoriev I.V."/>
        </authorList>
    </citation>
    <scope>NUCLEOTIDE SEQUENCE [LARGE SCALE GENOMIC DNA]</scope>
    <source>
        <strain evidence="8">CBS 583.65</strain>
    </source>
</reference>
<dbReference type="CDD" id="cd12148">
    <property type="entry name" value="fungal_TF_MHR"/>
    <property type="match status" value="1"/>
</dbReference>
<dbReference type="InterPro" id="IPR007219">
    <property type="entry name" value="XnlR_reg_dom"/>
</dbReference>
<evidence type="ECO:0000313" key="7">
    <source>
        <dbReference type="EMBL" id="OJJ06636.1"/>
    </source>
</evidence>
<accession>A0A1L9PYY0</accession>
<dbReference type="GO" id="GO:0000981">
    <property type="term" value="F:DNA-binding transcription factor activity, RNA polymerase II-specific"/>
    <property type="evidence" value="ECO:0007669"/>
    <property type="project" value="InterPro"/>
</dbReference>
<protein>
    <recommendedName>
        <fullName evidence="6">Zn(2)-C6 fungal-type domain-containing protein</fullName>
    </recommendedName>
</protein>
<keyword evidence="5" id="KW-0539">Nucleus</keyword>
<organism evidence="7 8">
    <name type="scientific">Aspergillus versicolor CBS 583.65</name>
    <dbReference type="NCBI Taxonomy" id="1036611"/>
    <lineage>
        <taxon>Eukaryota</taxon>
        <taxon>Fungi</taxon>
        <taxon>Dikarya</taxon>
        <taxon>Ascomycota</taxon>
        <taxon>Pezizomycotina</taxon>
        <taxon>Eurotiomycetes</taxon>
        <taxon>Eurotiomycetidae</taxon>
        <taxon>Eurotiales</taxon>
        <taxon>Aspergillaceae</taxon>
        <taxon>Aspergillus</taxon>
        <taxon>Aspergillus subgen. Nidulantes</taxon>
    </lineage>
</organism>
<dbReference type="SMART" id="SM00066">
    <property type="entry name" value="GAL4"/>
    <property type="match status" value="1"/>
</dbReference>
<dbReference type="EMBL" id="KV878135">
    <property type="protein sequence ID" value="OJJ06636.1"/>
    <property type="molecule type" value="Genomic_DNA"/>
</dbReference>
<keyword evidence="8" id="KW-1185">Reference proteome</keyword>
<dbReference type="Pfam" id="PF04082">
    <property type="entry name" value="Fungal_trans"/>
    <property type="match status" value="1"/>
</dbReference>
<dbReference type="InterPro" id="IPR053181">
    <property type="entry name" value="EcdB-like_regulator"/>
</dbReference>
<dbReference type="InterPro" id="IPR036864">
    <property type="entry name" value="Zn2-C6_fun-type_DNA-bd_sf"/>
</dbReference>